<evidence type="ECO:0000313" key="1">
    <source>
        <dbReference type="Proteomes" id="UP000887580"/>
    </source>
</evidence>
<protein>
    <submittedName>
        <fullName evidence="2">NTF2 domain-containing protein</fullName>
    </submittedName>
</protein>
<reference evidence="2" key="1">
    <citation type="submission" date="2022-11" db="UniProtKB">
        <authorList>
            <consortium name="WormBaseParasite"/>
        </authorList>
    </citation>
    <scope>IDENTIFICATION</scope>
</reference>
<evidence type="ECO:0000313" key="2">
    <source>
        <dbReference type="WBParaSite" id="PS1159_v2.g7188.t1"/>
    </source>
</evidence>
<accession>A0AC35GPE2</accession>
<proteinExistence type="predicted"/>
<sequence length="458" mass="49755">MNCQKQLNKLKKDEHDAKAIGVEFAKKYYEGAIRGPDGVMQLFGDNSVYVDANGKEAHGLEDIRTAIGNLNLQEKRIRVVSISAAFTDNGGIMVQAIANYITESDTYGFSESFHLVSQSKGWYVRSSLFKWHETSPEDAKTKATLLPSVVADQPNQELANGHTEAKKPTPEMDAKVAEEAKKPSKERKVSQPKDRNLTNGTSTPPTTPTNKKTATPQKDPKSPLSAPPAAQTPPAAPKPASTAAPTSWAACVGGGAKSTPVATKPAPVVANNGNVKSLPTTTAPTNAASDATVKSPTVNGSSSTNVEGVQDKQQRHKKFGRAKSDFTVHVSKIVKGKKATEKDVVVDITKAFQEFGPIAHVRVPGRRLADDDESTLYAFVDFQEKEDFDKMFADRDKDNSGRVKLTLNLPVLQFNGEVIIAPNHDRAGRYRNNRPPQIGNRHHSNKQRKENGTIKAKN</sequence>
<dbReference type="Proteomes" id="UP000887580">
    <property type="component" value="Unplaced"/>
</dbReference>
<organism evidence="1 2">
    <name type="scientific">Panagrolaimus sp. PS1159</name>
    <dbReference type="NCBI Taxonomy" id="55785"/>
    <lineage>
        <taxon>Eukaryota</taxon>
        <taxon>Metazoa</taxon>
        <taxon>Ecdysozoa</taxon>
        <taxon>Nematoda</taxon>
        <taxon>Chromadorea</taxon>
        <taxon>Rhabditida</taxon>
        <taxon>Tylenchina</taxon>
        <taxon>Panagrolaimomorpha</taxon>
        <taxon>Panagrolaimoidea</taxon>
        <taxon>Panagrolaimidae</taxon>
        <taxon>Panagrolaimus</taxon>
    </lineage>
</organism>
<name>A0AC35GPE2_9BILA</name>
<dbReference type="WBParaSite" id="PS1159_v2.g7188.t1">
    <property type="protein sequence ID" value="PS1159_v2.g7188.t1"/>
    <property type="gene ID" value="PS1159_v2.g7188"/>
</dbReference>